<feature type="non-terminal residue" evidence="2">
    <location>
        <position position="1"/>
    </location>
</feature>
<keyword evidence="2" id="KW-0413">Isomerase</keyword>
<reference evidence="2" key="2">
    <citation type="submission" date="2016-06" db="EMBL/GenBank/DDBJ databases">
        <title>The genome of a short-lived fish provides insights into sex chromosome evolution and the genetic control of aging.</title>
        <authorList>
            <person name="Reichwald K."/>
            <person name="Felder M."/>
            <person name="Petzold A."/>
            <person name="Koch P."/>
            <person name="Groth M."/>
            <person name="Platzer M."/>
        </authorList>
    </citation>
    <scope>NUCLEOTIDE SEQUENCE</scope>
    <source>
        <tissue evidence="2">Brain</tissue>
    </source>
</reference>
<protein>
    <submittedName>
        <fullName evidence="2">Topoisomerase I binding, arginine/serine-rich b</fullName>
    </submittedName>
</protein>
<proteinExistence type="predicted"/>
<feature type="compositionally biased region" description="Polar residues" evidence="1">
    <location>
        <begin position="50"/>
        <end position="60"/>
    </location>
</feature>
<dbReference type="EMBL" id="HADX01002584">
    <property type="protein sequence ID" value="SBP24816.1"/>
    <property type="molecule type" value="Transcribed_RNA"/>
</dbReference>
<evidence type="ECO:0000256" key="1">
    <source>
        <dbReference type="SAM" id="MobiDB-lite"/>
    </source>
</evidence>
<feature type="region of interest" description="Disordered" evidence="1">
    <location>
        <begin position="1"/>
        <end position="109"/>
    </location>
</feature>
<feature type="region of interest" description="Disordered" evidence="1">
    <location>
        <begin position="127"/>
        <end position="192"/>
    </location>
</feature>
<feature type="compositionally biased region" description="Low complexity" evidence="1">
    <location>
        <begin position="1"/>
        <end position="20"/>
    </location>
</feature>
<evidence type="ECO:0000313" key="2">
    <source>
        <dbReference type="EMBL" id="SBP24816.1"/>
    </source>
</evidence>
<sequence length="192" mass="20698">SLRPPSDSSSLRPPSDSLPLSPTPPREYGLTRRTSSPPVDYNHVTPSHAMDSTSGGTRTRSPAHWVPSADLCPSSCSAEAGTGDRTSPIGTEWVSPEGPRRPFDSVFGGQMDKKTVDIVSPPEDWLNHTALPSSPPPADFHFIKSNLESEPQNHYHQSPAHNHLADSTPHCPFNSLSKHPPTSDPTGASELR</sequence>
<gene>
    <name evidence="2" type="primary">TOPORSB</name>
</gene>
<accession>A0A1A7Y3E8</accession>
<organism evidence="2">
    <name type="scientific">Iconisemion striatum</name>
    <dbReference type="NCBI Taxonomy" id="60296"/>
    <lineage>
        <taxon>Eukaryota</taxon>
        <taxon>Metazoa</taxon>
        <taxon>Chordata</taxon>
        <taxon>Craniata</taxon>
        <taxon>Vertebrata</taxon>
        <taxon>Euteleostomi</taxon>
        <taxon>Actinopterygii</taxon>
        <taxon>Neopterygii</taxon>
        <taxon>Teleostei</taxon>
        <taxon>Neoteleostei</taxon>
        <taxon>Acanthomorphata</taxon>
        <taxon>Ovalentaria</taxon>
        <taxon>Atherinomorphae</taxon>
        <taxon>Cyprinodontiformes</taxon>
        <taxon>Nothobranchiidae</taxon>
        <taxon>Iconisemion</taxon>
    </lineage>
</organism>
<feature type="compositionally biased region" description="Polar residues" evidence="1">
    <location>
        <begin position="146"/>
        <end position="160"/>
    </location>
</feature>
<dbReference type="GO" id="GO:0016853">
    <property type="term" value="F:isomerase activity"/>
    <property type="evidence" value="ECO:0007669"/>
    <property type="project" value="UniProtKB-KW"/>
</dbReference>
<dbReference type="AlphaFoldDB" id="A0A1A7Y3E8"/>
<reference evidence="2" key="1">
    <citation type="submission" date="2016-05" db="EMBL/GenBank/DDBJ databases">
        <authorList>
            <person name="Lavstsen T."/>
            <person name="Jespersen J.S."/>
        </authorList>
    </citation>
    <scope>NUCLEOTIDE SEQUENCE</scope>
    <source>
        <tissue evidence="2">Brain</tissue>
    </source>
</reference>
<name>A0A1A7Y3E8_9TELE</name>